<dbReference type="CDD" id="cd10941">
    <property type="entry name" value="CE4_PuuE_HpPgdA_like_2"/>
    <property type="match status" value="1"/>
</dbReference>
<evidence type="ECO:0000259" key="1">
    <source>
        <dbReference type="PROSITE" id="PS51677"/>
    </source>
</evidence>
<accession>A0A5B8TZV6</accession>
<dbReference type="InterPro" id="IPR045235">
    <property type="entry name" value="PuuE_HpPgdA-like"/>
</dbReference>
<gene>
    <name evidence="2" type="ORF">FSW04_00800</name>
</gene>
<dbReference type="SUPFAM" id="SSF88713">
    <property type="entry name" value="Glycoside hydrolase/deacetylase"/>
    <property type="match status" value="1"/>
</dbReference>
<sequence length="274" mass="29855">MPITLTFDLEDNRRSADQPARFVDMSDRFLAFAEQRGIKATVFIVGEIGASHPELVRRVADAGHEIGLHGLRHVSLDQIGPGTFQEEIIRGRALLQDAAGVEVPGFRAPIFSLTPETAWARDELLAAGFSYSSSVLPAASPLHGWPGAPREPFRWANGLVELPCPVIGRGRASVPPLGGVYLRYMPGPVMTRAARRLGGGDGCAWIYCHPYDFDADEPFFVPPYAGWVTARILHMRRGRTFERISRAMDAAGGAGPTLWSIVQGYEHATLPVVA</sequence>
<dbReference type="EMBL" id="CP042430">
    <property type="protein sequence ID" value="QEC46254.1"/>
    <property type="molecule type" value="Genomic_DNA"/>
</dbReference>
<dbReference type="InterPro" id="IPR002509">
    <property type="entry name" value="NODB_dom"/>
</dbReference>
<protein>
    <submittedName>
        <fullName evidence="2">DUF3473 domain-containing protein</fullName>
    </submittedName>
</protein>
<name>A0A5B8TZV6_9ACTN</name>
<dbReference type="GO" id="GO:0016810">
    <property type="term" value="F:hydrolase activity, acting on carbon-nitrogen (but not peptide) bonds"/>
    <property type="evidence" value="ECO:0007669"/>
    <property type="project" value="InterPro"/>
</dbReference>
<dbReference type="PANTHER" id="PTHR47561:SF1">
    <property type="entry name" value="POLYSACCHARIDE DEACETYLASE FAMILY PROTEIN (AFU_ORTHOLOGUE AFUA_6G05030)"/>
    <property type="match status" value="1"/>
</dbReference>
<dbReference type="OrthoDB" id="9784220at2"/>
<dbReference type="PANTHER" id="PTHR47561">
    <property type="entry name" value="POLYSACCHARIDE DEACETYLASE FAMILY PROTEIN (AFU_ORTHOLOGUE AFUA_6G05030)"/>
    <property type="match status" value="1"/>
</dbReference>
<evidence type="ECO:0000313" key="2">
    <source>
        <dbReference type="EMBL" id="QEC46254.1"/>
    </source>
</evidence>
<evidence type="ECO:0000313" key="3">
    <source>
        <dbReference type="Proteomes" id="UP000321805"/>
    </source>
</evidence>
<dbReference type="Pfam" id="PF01522">
    <property type="entry name" value="Polysacc_deac_1"/>
    <property type="match status" value="1"/>
</dbReference>
<dbReference type="GO" id="GO:0005975">
    <property type="term" value="P:carbohydrate metabolic process"/>
    <property type="evidence" value="ECO:0007669"/>
    <property type="project" value="InterPro"/>
</dbReference>
<dbReference type="AlphaFoldDB" id="A0A5B8TZV6"/>
<dbReference type="PROSITE" id="PS51677">
    <property type="entry name" value="NODB"/>
    <property type="match status" value="1"/>
</dbReference>
<dbReference type="InterPro" id="IPR011330">
    <property type="entry name" value="Glyco_hydro/deAcase_b/a-brl"/>
</dbReference>
<organism evidence="2 3">
    <name type="scientific">Baekduia soli</name>
    <dbReference type="NCBI Taxonomy" id="496014"/>
    <lineage>
        <taxon>Bacteria</taxon>
        <taxon>Bacillati</taxon>
        <taxon>Actinomycetota</taxon>
        <taxon>Thermoleophilia</taxon>
        <taxon>Solirubrobacterales</taxon>
        <taxon>Baekduiaceae</taxon>
        <taxon>Baekduia</taxon>
    </lineage>
</organism>
<dbReference type="Gene3D" id="3.20.20.370">
    <property type="entry name" value="Glycoside hydrolase/deacetylase"/>
    <property type="match status" value="1"/>
</dbReference>
<feature type="domain" description="NodB homology" evidence="1">
    <location>
        <begin position="1"/>
        <end position="274"/>
    </location>
</feature>
<keyword evidence="3" id="KW-1185">Reference proteome</keyword>
<dbReference type="Pfam" id="PF11959">
    <property type="entry name" value="DUF3473"/>
    <property type="match status" value="1"/>
</dbReference>
<dbReference type="KEGG" id="bsol:FSW04_00800"/>
<reference evidence="2 3" key="1">
    <citation type="journal article" date="2018" name="J. Microbiol.">
        <title>Baekduia soli gen. nov., sp. nov., a novel bacterium isolated from the soil of Baekdu Mountain and proposal of a novel family name, Baekduiaceae fam. nov.</title>
        <authorList>
            <person name="An D.S."/>
            <person name="Siddiqi M.Z."/>
            <person name="Kim K.H."/>
            <person name="Yu H.S."/>
            <person name="Im W.T."/>
        </authorList>
    </citation>
    <scope>NUCLEOTIDE SEQUENCE [LARGE SCALE GENOMIC DNA]</scope>
    <source>
        <strain evidence="2 3">BR7-21</strain>
    </source>
</reference>
<dbReference type="InterPro" id="IPR022560">
    <property type="entry name" value="DUF3473"/>
</dbReference>
<dbReference type="Proteomes" id="UP000321805">
    <property type="component" value="Chromosome"/>
</dbReference>
<proteinExistence type="predicted"/>
<dbReference type="RefSeq" id="WP_146915258.1">
    <property type="nucleotide sequence ID" value="NZ_CP042430.1"/>
</dbReference>